<dbReference type="Proteomes" id="UP000282438">
    <property type="component" value="Chromosome"/>
</dbReference>
<dbReference type="GO" id="GO:0015562">
    <property type="term" value="F:efflux transmembrane transporter activity"/>
    <property type="evidence" value="ECO:0007669"/>
    <property type="project" value="InterPro"/>
</dbReference>
<evidence type="ECO:0000256" key="2">
    <source>
        <dbReference type="SAM" id="SignalP"/>
    </source>
</evidence>
<keyword evidence="2" id="KW-0732">Signal</keyword>
<protein>
    <recommendedName>
        <fullName evidence="5">Efflux transporter outer membrane subunit</fullName>
    </recommendedName>
</protein>
<comment type="similarity">
    <text evidence="1">Belongs to the outer membrane factor (OMF) (TC 1.B.17) family.</text>
</comment>
<dbReference type="PANTHER" id="PTHR30203">
    <property type="entry name" value="OUTER MEMBRANE CATION EFFLUX PROTEIN"/>
    <property type="match status" value="1"/>
</dbReference>
<dbReference type="Gene3D" id="2.20.200.10">
    <property type="entry name" value="Outer membrane efflux proteins (OEP)"/>
    <property type="match status" value="1"/>
</dbReference>
<keyword evidence="4" id="KW-1185">Reference proteome</keyword>
<accession>A0A3S8ZT89</accession>
<evidence type="ECO:0000313" key="3">
    <source>
        <dbReference type="EMBL" id="AZN36635.1"/>
    </source>
</evidence>
<proteinExistence type="inferred from homology"/>
<dbReference type="Pfam" id="PF02321">
    <property type="entry name" value="OEP"/>
    <property type="match status" value="2"/>
</dbReference>
<evidence type="ECO:0008006" key="5">
    <source>
        <dbReference type="Google" id="ProtNLM"/>
    </source>
</evidence>
<dbReference type="OrthoDB" id="9770517at2"/>
<dbReference type="PROSITE" id="PS51257">
    <property type="entry name" value="PROKAR_LIPOPROTEIN"/>
    <property type="match status" value="1"/>
</dbReference>
<dbReference type="KEGG" id="iod:EJO50_09100"/>
<dbReference type="SUPFAM" id="SSF56954">
    <property type="entry name" value="Outer membrane efflux proteins (OEP)"/>
    <property type="match status" value="1"/>
</dbReference>
<sequence>MHPMRKKIARLSTGMMSMLILASCTILPAPDHAVLMQAALSQVRFPANWTYARSAGEFDAATLGFALPPEVLLLIHEAQAHNPDLHLAALRVEQSHSAVKAAGAALYPTLGLGGQTGDAAIPTSSLAMNGLAVVSNWEVDIWGKARSSQAASRELSLAAELDALYARQSIAATVVRGWLVAIEAQQQIKQVQVMAGLAEKQLALIQNSRKIGRNTKQDVVMNQIVLKNYRLQLLQSEQAFNSARRALEILLGRYPAAEVAVAHALPRELQPIPAGLPSALAERRPDLRAAENRFRAAFYQVEVAKKARLPSISLMAGLGVVDNSLLILQKDLSNPLWGVNGRLLAPVFMGGVLDAQVEVKTAQQQESAVGYAKAVLNALAEIEGGLYAELKLAECSTLINTLIADQQQLIDLQHVLIKVGKGDQYQLQQQQLNLAASQMSLFRLQSERLIQRVNLHLALGGIYPL</sequence>
<feature type="chain" id="PRO_5019481225" description="Efflux transporter outer membrane subunit" evidence="2">
    <location>
        <begin position="23"/>
        <end position="465"/>
    </location>
</feature>
<dbReference type="AlphaFoldDB" id="A0A3S8ZT89"/>
<reference evidence="3 4" key="1">
    <citation type="submission" date="2018-12" db="EMBL/GenBank/DDBJ databases">
        <title>Complete genome sequence of Iodobacter sp. H11R3.</title>
        <authorList>
            <person name="Bae J.-W."/>
        </authorList>
    </citation>
    <scope>NUCLEOTIDE SEQUENCE [LARGE SCALE GENOMIC DNA]</scope>
    <source>
        <strain evidence="3 4">H11R3</strain>
    </source>
</reference>
<dbReference type="PANTHER" id="PTHR30203:SF24">
    <property type="entry name" value="BLR4935 PROTEIN"/>
    <property type="match status" value="1"/>
</dbReference>
<dbReference type="Gene3D" id="1.20.1600.10">
    <property type="entry name" value="Outer membrane efflux proteins (OEP)"/>
    <property type="match status" value="1"/>
</dbReference>
<dbReference type="InterPro" id="IPR010131">
    <property type="entry name" value="MdtP/NodT-like"/>
</dbReference>
<gene>
    <name evidence="3" type="ORF">EJO50_09100</name>
</gene>
<feature type="signal peptide" evidence="2">
    <location>
        <begin position="1"/>
        <end position="22"/>
    </location>
</feature>
<dbReference type="InterPro" id="IPR003423">
    <property type="entry name" value="OMP_efflux"/>
</dbReference>
<organism evidence="3 4">
    <name type="scientific">Iodobacter ciconiae</name>
    <dbReference type="NCBI Taxonomy" id="2496266"/>
    <lineage>
        <taxon>Bacteria</taxon>
        <taxon>Pseudomonadati</taxon>
        <taxon>Pseudomonadota</taxon>
        <taxon>Betaproteobacteria</taxon>
        <taxon>Neisseriales</taxon>
        <taxon>Chitinibacteraceae</taxon>
        <taxon>Iodobacter</taxon>
    </lineage>
</organism>
<dbReference type="EMBL" id="CP034433">
    <property type="protein sequence ID" value="AZN36635.1"/>
    <property type="molecule type" value="Genomic_DNA"/>
</dbReference>
<evidence type="ECO:0000313" key="4">
    <source>
        <dbReference type="Proteomes" id="UP000282438"/>
    </source>
</evidence>
<evidence type="ECO:0000256" key="1">
    <source>
        <dbReference type="ARBA" id="ARBA00007613"/>
    </source>
</evidence>
<name>A0A3S8ZT89_9NEIS</name>